<dbReference type="RefSeq" id="WP_184381843.1">
    <property type="nucleotide sequence ID" value="NZ_JACIDJ010000001.1"/>
</dbReference>
<dbReference type="InterPro" id="IPR038225">
    <property type="entry name" value="TagF_sf"/>
</dbReference>
<proteinExistence type="predicted"/>
<evidence type="ECO:0000313" key="2">
    <source>
        <dbReference type="Proteomes" id="UP000553193"/>
    </source>
</evidence>
<dbReference type="Proteomes" id="UP000553193">
    <property type="component" value="Unassembled WGS sequence"/>
</dbReference>
<name>A0A840A5V0_9PROT</name>
<dbReference type="InterPro" id="IPR017748">
    <property type="entry name" value="TagF"/>
</dbReference>
<gene>
    <name evidence="1" type="ORF">GGQ83_000315</name>
</gene>
<dbReference type="Gene3D" id="3.40.1730.10">
    <property type="entry name" value="pa0076 domain"/>
    <property type="match status" value="1"/>
</dbReference>
<evidence type="ECO:0000313" key="1">
    <source>
        <dbReference type="EMBL" id="MBB3896889.1"/>
    </source>
</evidence>
<dbReference type="Pfam" id="PF09867">
    <property type="entry name" value="TagF_N"/>
    <property type="match status" value="1"/>
</dbReference>
<accession>A0A840A5V0</accession>
<reference evidence="1 2" key="1">
    <citation type="submission" date="2020-08" db="EMBL/GenBank/DDBJ databases">
        <title>Genomic Encyclopedia of Type Strains, Phase IV (KMG-IV): sequencing the most valuable type-strain genomes for metagenomic binning, comparative biology and taxonomic classification.</title>
        <authorList>
            <person name="Goeker M."/>
        </authorList>
    </citation>
    <scope>NUCLEOTIDE SEQUENCE [LARGE SCALE GENOMIC DNA]</scope>
    <source>
        <strain evidence="1 2">DSM 19979</strain>
    </source>
</reference>
<dbReference type="AlphaFoldDB" id="A0A840A5V0"/>
<protein>
    <submittedName>
        <fullName evidence="1">Type VI secretion system protein ImpM</fullName>
    </submittedName>
</protein>
<sequence>MGTGLFGKLPAHGDFVRRALPRGFTDPWDDWLSRGMEAARASLGEDWAAAWDATPPWRFRLAPGACGPQAVMGVLVTSADLVGRRFPLTLAAVLPAAALPAPPEWYAALEEAALAARVGGLDADALAARLPPAPPDDPDATLDGRSLFWSEGLPPRPMPADFLSLLAVPA</sequence>
<organism evidence="1 2">
    <name type="scientific">Roseococcus suduntuyensis</name>
    <dbReference type="NCBI Taxonomy" id="455361"/>
    <lineage>
        <taxon>Bacteria</taxon>
        <taxon>Pseudomonadati</taxon>
        <taxon>Pseudomonadota</taxon>
        <taxon>Alphaproteobacteria</taxon>
        <taxon>Acetobacterales</taxon>
        <taxon>Roseomonadaceae</taxon>
        <taxon>Roseococcus</taxon>
    </lineage>
</organism>
<comment type="caution">
    <text evidence="1">The sequence shown here is derived from an EMBL/GenBank/DDBJ whole genome shotgun (WGS) entry which is preliminary data.</text>
</comment>
<keyword evidence="2" id="KW-1185">Reference proteome</keyword>
<dbReference type="EMBL" id="JACIDJ010000001">
    <property type="protein sequence ID" value="MBB3896889.1"/>
    <property type="molecule type" value="Genomic_DNA"/>
</dbReference>
<dbReference type="NCBIfam" id="TIGR03373">
    <property type="entry name" value="VI_minor_4"/>
    <property type="match status" value="1"/>
</dbReference>